<keyword evidence="2 11" id="KW-0547">Nucleotide-binding</keyword>
<comment type="domain">
    <text evidence="11">The middle region has homology to RecA with ATPase motifs including the RadA KNRFG motif, while the C-terminus is homologous to Lon protease.</text>
</comment>
<dbReference type="PROSITE" id="PS50162">
    <property type="entry name" value="RECA_2"/>
    <property type="match status" value="1"/>
</dbReference>
<evidence type="ECO:0000256" key="2">
    <source>
        <dbReference type="ARBA" id="ARBA00022741"/>
    </source>
</evidence>
<feature type="short sequence motif" description="RadA KNRFG motif" evidence="11">
    <location>
        <begin position="284"/>
        <end position="288"/>
    </location>
</feature>
<comment type="function">
    <text evidence="11">Plays a role in repairing double-strand DNA breaks, probably involving stabilizing or processing branched DNA or blocked replication forks.</text>
</comment>
<keyword evidence="6 13" id="KW-0862">Zinc</keyword>
<dbReference type="PRINTS" id="PR01874">
    <property type="entry name" value="DNAREPAIRADA"/>
</dbReference>
<proteinExistence type="inferred from homology"/>
<dbReference type="PANTHER" id="PTHR32472">
    <property type="entry name" value="DNA REPAIR PROTEIN RADA"/>
    <property type="match status" value="1"/>
</dbReference>
<gene>
    <name evidence="11" type="primary">radA</name>
    <name evidence="15" type="ORF">COW24_00140</name>
</gene>
<evidence type="ECO:0000256" key="12">
    <source>
        <dbReference type="NCBIfam" id="TIGR00416"/>
    </source>
</evidence>
<dbReference type="GO" id="GO:0005829">
    <property type="term" value="C:cytosol"/>
    <property type="evidence" value="ECO:0007669"/>
    <property type="project" value="TreeGrafter"/>
</dbReference>
<evidence type="ECO:0000259" key="14">
    <source>
        <dbReference type="PROSITE" id="PS50162"/>
    </source>
</evidence>
<keyword evidence="9 11" id="KW-0238">DNA-binding</keyword>
<dbReference type="Pfam" id="PF13481">
    <property type="entry name" value="AAA_25"/>
    <property type="match status" value="1"/>
</dbReference>
<dbReference type="InterPro" id="IPR041166">
    <property type="entry name" value="Rubredoxin_2"/>
</dbReference>
<evidence type="ECO:0000256" key="13">
    <source>
        <dbReference type="RuleBase" id="RU003555"/>
    </source>
</evidence>
<dbReference type="Proteomes" id="UP000230292">
    <property type="component" value="Unassembled WGS sequence"/>
</dbReference>
<evidence type="ECO:0000256" key="7">
    <source>
        <dbReference type="ARBA" id="ARBA00022840"/>
    </source>
</evidence>
<dbReference type="SMART" id="SM00382">
    <property type="entry name" value="AAA"/>
    <property type="match status" value="1"/>
</dbReference>
<evidence type="ECO:0000256" key="3">
    <source>
        <dbReference type="ARBA" id="ARBA00022763"/>
    </source>
</evidence>
<dbReference type="SUPFAM" id="SSF54211">
    <property type="entry name" value="Ribosomal protein S5 domain 2-like"/>
    <property type="match status" value="1"/>
</dbReference>
<feature type="region of interest" description="Lon-protease-like" evidence="11">
    <location>
        <begin position="382"/>
        <end position="473"/>
    </location>
</feature>
<evidence type="ECO:0000256" key="10">
    <source>
        <dbReference type="ARBA" id="ARBA00023204"/>
    </source>
</evidence>
<feature type="domain" description="RecA family profile 1" evidence="14">
    <location>
        <begin position="101"/>
        <end position="247"/>
    </location>
</feature>
<dbReference type="CDD" id="cd01121">
    <property type="entry name" value="RadA_SMS_N"/>
    <property type="match status" value="1"/>
</dbReference>
<dbReference type="InterPro" id="IPR027417">
    <property type="entry name" value="P-loop_NTPase"/>
</dbReference>
<name>A0A2M7H5C9_9BACT</name>
<evidence type="ECO:0000256" key="11">
    <source>
        <dbReference type="HAMAP-Rule" id="MF_01498"/>
    </source>
</evidence>
<comment type="similarity">
    <text evidence="11 13">Belongs to the RecA family. RadA subfamily.</text>
</comment>
<evidence type="ECO:0000256" key="9">
    <source>
        <dbReference type="ARBA" id="ARBA00023125"/>
    </source>
</evidence>
<sequence>MPVLDNANRCVKIVASPTPRWFFYPKYLISVMAKSTTLHICNNCDAQFSKWSGQCAECGKWGTLEQSSSTEAPQALQQRKQALDNVSAVKPTAFSDLTTAQVKRLTSGIEEFDRVLGGGIVPGSLVLLGGDPGVGKSTLVAQVAAGIGQTVLYVSGEESASQIKLRLDRLELNQSQLHFLAEEHVEVICKTITEQQPGLVIIDSIQTVASSAVDSEPGSVNQIKAATVRFLETAKTSGIPIMIIGHVTKGGELGGPKTLEHIVDAVLYLEGDRHHQFRLLRSAKNRFGSTNEIGIFQMQEQGLSQVANPSETFIAERSDSAGSCMTATIEGNRIFLVEVQALVTKTSFGFPQRKASGFDLNRLNVLLAVLQRRAGLPFDSHDVYLNIVGGVRFSEPAIDAAVCLALVSALYDQPLANTIIAWGEVGLGGELRSASRGDDRAKEAKRFGLTSPISASTVKNIRDTIAAAGLNKK</sequence>
<dbReference type="GO" id="GO:0000725">
    <property type="term" value="P:recombinational repair"/>
    <property type="evidence" value="ECO:0007669"/>
    <property type="project" value="UniProtKB-UniRule"/>
</dbReference>
<keyword evidence="8 11" id="KW-0346">Stress response</keyword>
<evidence type="ECO:0000256" key="4">
    <source>
        <dbReference type="ARBA" id="ARBA00022771"/>
    </source>
</evidence>
<keyword evidence="3 11" id="KW-0227">DNA damage</keyword>
<dbReference type="InterPro" id="IPR014721">
    <property type="entry name" value="Ribsml_uS5_D2-typ_fold_subgr"/>
</dbReference>
<dbReference type="FunFam" id="3.40.50.300:FF:000050">
    <property type="entry name" value="DNA repair protein RadA"/>
    <property type="match status" value="1"/>
</dbReference>
<accession>A0A2M7H5C9</accession>
<dbReference type="GO" id="GO:0003684">
    <property type="term" value="F:damaged DNA binding"/>
    <property type="evidence" value="ECO:0007669"/>
    <property type="project" value="InterPro"/>
</dbReference>
<dbReference type="InterPro" id="IPR004504">
    <property type="entry name" value="DNA_repair_RadA"/>
</dbReference>
<keyword evidence="4 13" id="KW-0863">Zinc-finger</keyword>
<reference evidence="15 16" key="1">
    <citation type="submission" date="2017-09" db="EMBL/GenBank/DDBJ databases">
        <title>Depth-based differentiation of microbial function through sediment-hosted aquifers and enrichment of novel symbionts in the deep terrestrial subsurface.</title>
        <authorList>
            <person name="Probst A.J."/>
            <person name="Ladd B."/>
            <person name="Jarett J.K."/>
            <person name="Geller-Mcgrath D.E."/>
            <person name="Sieber C.M."/>
            <person name="Emerson J.B."/>
            <person name="Anantharaman K."/>
            <person name="Thomas B.C."/>
            <person name="Malmstrom R."/>
            <person name="Stieglmeier M."/>
            <person name="Klingl A."/>
            <person name="Woyke T."/>
            <person name="Ryan C.M."/>
            <person name="Banfield J.F."/>
        </authorList>
    </citation>
    <scope>NUCLEOTIDE SEQUENCE [LARGE SCALE GENOMIC DNA]</scope>
    <source>
        <strain evidence="15">CG15_BIG_FIL_POST_REV_8_21_14_020_45_12</strain>
    </source>
</reference>
<dbReference type="NCBIfam" id="TIGR00416">
    <property type="entry name" value="sms"/>
    <property type="match status" value="1"/>
</dbReference>
<dbReference type="GO" id="GO:0008270">
    <property type="term" value="F:zinc ion binding"/>
    <property type="evidence" value="ECO:0007669"/>
    <property type="project" value="UniProtKB-KW"/>
</dbReference>
<evidence type="ECO:0000313" key="16">
    <source>
        <dbReference type="Proteomes" id="UP000230292"/>
    </source>
</evidence>
<dbReference type="GO" id="GO:0140664">
    <property type="term" value="F:ATP-dependent DNA damage sensor activity"/>
    <property type="evidence" value="ECO:0007669"/>
    <property type="project" value="InterPro"/>
</dbReference>
<evidence type="ECO:0000256" key="1">
    <source>
        <dbReference type="ARBA" id="ARBA00022723"/>
    </source>
</evidence>
<protein>
    <recommendedName>
        <fullName evidence="11 12">DNA repair protein RadA</fullName>
    </recommendedName>
</protein>
<keyword evidence="10 11" id="KW-0234">DNA repair</keyword>
<comment type="function">
    <text evidence="13">DNA-dependent ATPase involved in processing of recombination intermediates, plays a role in repairing DNA breaks. Stimulates the branch migration of RecA-mediated strand transfer reactions, allowing the 3' invading strand to extend heteroduplex DNA faster. Binds ssDNA in the presence of ADP but not other nucleotides, has ATPase activity that is stimulated by ssDNA and various branched DNA structures, but inhibited by SSB. Does not have RecA's homology-searching function.</text>
</comment>
<keyword evidence="7 11" id="KW-0067">ATP-binding</keyword>
<evidence type="ECO:0000256" key="6">
    <source>
        <dbReference type="ARBA" id="ARBA00022833"/>
    </source>
</evidence>
<dbReference type="HAMAP" id="MF_01498">
    <property type="entry name" value="RadA_bact"/>
    <property type="match status" value="1"/>
</dbReference>
<dbReference type="Gene3D" id="3.40.50.300">
    <property type="entry name" value="P-loop containing nucleotide triphosphate hydrolases"/>
    <property type="match status" value="1"/>
</dbReference>
<dbReference type="AlphaFoldDB" id="A0A2M7H5C9"/>
<keyword evidence="1 11" id="KW-0479">Metal-binding</keyword>
<dbReference type="Gene3D" id="3.30.230.10">
    <property type="match status" value="1"/>
</dbReference>
<dbReference type="InterPro" id="IPR003593">
    <property type="entry name" value="AAA+_ATPase"/>
</dbReference>
<evidence type="ECO:0000256" key="8">
    <source>
        <dbReference type="ARBA" id="ARBA00023016"/>
    </source>
</evidence>
<keyword evidence="5" id="KW-0378">Hydrolase</keyword>
<dbReference type="PANTHER" id="PTHR32472:SF10">
    <property type="entry name" value="DNA REPAIR PROTEIN RADA-LIKE PROTEIN"/>
    <property type="match status" value="1"/>
</dbReference>
<dbReference type="Pfam" id="PF18073">
    <property type="entry name" value="Zn_ribbon_LapB"/>
    <property type="match status" value="1"/>
</dbReference>
<dbReference type="SUPFAM" id="SSF52540">
    <property type="entry name" value="P-loop containing nucleoside triphosphate hydrolases"/>
    <property type="match status" value="1"/>
</dbReference>
<evidence type="ECO:0000256" key="5">
    <source>
        <dbReference type="ARBA" id="ARBA00022801"/>
    </source>
</evidence>
<comment type="caution">
    <text evidence="15">The sequence shown here is derived from an EMBL/GenBank/DDBJ whole genome shotgun (WGS) entry which is preliminary data.</text>
</comment>
<dbReference type="GO" id="GO:0005524">
    <property type="term" value="F:ATP binding"/>
    <property type="evidence" value="ECO:0007669"/>
    <property type="project" value="UniProtKB-UniRule"/>
</dbReference>
<dbReference type="GO" id="GO:0016787">
    <property type="term" value="F:hydrolase activity"/>
    <property type="evidence" value="ECO:0007669"/>
    <property type="project" value="UniProtKB-KW"/>
</dbReference>
<dbReference type="InterPro" id="IPR020568">
    <property type="entry name" value="Ribosomal_Su5_D2-typ_SF"/>
</dbReference>
<organism evidence="15 16">
    <name type="scientific">Candidatus Kerfeldbacteria bacterium CG15_BIG_FIL_POST_REV_8_21_14_020_45_12</name>
    <dbReference type="NCBI Taxonomy" id="2014247"/>
    <lineage>
        <taxon>Bacteria</taxon>
        <taxon>Candidatus Kerfeldiibacteriota</taxon>
    </lineage>
</organism>
<dbReference type="EMBL" id="PFGC01000004">
    <property type="protein sequence ID" value="PIW37436.1"/>
    <property type="molecule type" value="Genomic_DNA"/>
</dbReference>
<feature type="binding site" evidence="11">
    <location>
        <begin position="130"/>
        <end position="137"/>
    </location>
    <ligand>
        <name>ATP</name>
        <dbReference type="ChEBI" id="CHEBI:30616"/>
    </ligand>
</feature>
<dbReference type="InterPro" id="IPR020588">
    <property type="entry name" value="RecA_ATP-bd"/>
</dbReference>
<evidence type="ECO:0000313" key="15">
    <source>
        <dbReference type="EMBL" id="PIW37436.1"/>
    </source>
</evidence>